<dbReference type="InterPro" id="IPR027039">
    <property type="entry name" value="Crtac1"/>
</dbReference>
<accession>A0A1H7K8Z7</accession>
<dbReference type="AlphaFoldDB" id="A0A1H7K8Z7"/>
<sequence length="1146" mass="127944">MIALNILLSMYHFLIHDEIELLFQKYLRMKSNLLRLAYFSLLFSLLYSCHSKKDSSESIEKSEPTLFTLLPSEETGINFINKVQNSKEFNIFKYRNFYNGGGVAIGDINNDGLSDVFLTGNMEPNKLYLNKGGLKFEDISEAAGIAGNKPWSTGVVMADINNDGLLDIYVSNAGNMEGNNHDNDLFINNGNGTFTERAHEFNLAETGFSTHASFFDYDKDGDLDAYILNNSNIPVSSLGYAEQRDVRAQDWEGVPKIFRGVGDMLLRNDNGKFVDVSEKAGIYGSLIGFGLGVMVIDINNDLYPDIYVSNDFYERDYLYINNQDGTFSEEIQKWTNHLSLSAMGVDMADINNDGLTDIFITDMLPEPDQRVKSVMEFEGYNVFKLKQSKDFHQQYIQNTLQLNNGNGSFSEIAYYSGVEATDWSWSGLLFDMDNDGLKDIYITNGINHDLTDLDFVDFFANEIIQKMALTGRKESIDSIINKMPVTPLPNYAYRNNGDITFSNYNKQWGFEIPSRSNGSAYGDLDNDGDLDLVVNNVNMETFVYRNNSETESSNNYIKLKFEGSDGNRFGIGTIARLYYPNNIIDQTLMPSRGFQSSVDYPMTIGLGATTTLDSIRIIWPNDATVKLTNVKANQSITFVQNEAEEIYKTKKENKPTILNQIENNTLLTHKENNYMDFDNEGLISRSLAEEGPGLTVGDVNGDGNDDIFIGGGKEQSGALYLHSGDGTLSKPIIKYFETEAPLEDTAASFFDSDNDGDLDLMVGTGGNEIGMQGTYGIRLYLNDGKGNFTLSTNKLPTTNKNVAVIAPSDFDDDGDIDVFVGSRSVVGTYGINPDHLFLLNNGDGTFTNVTERSAYDLKDAGMVTDAKWLDMDGDGKKDLVTVSDWGSPKIYKNSGRRLSDSKSSLDSLNGWWGAVEGYDLDNDGDQDLILGNMGSNLHYKPAPGQPMKMWVNDFDNDGTIEQITTQNYNNGDYPLHQKKELTSQILALKKKNIKASEYAKKTIDELFPKNIIENTIQKQASISESVIAINDGNGNFTIKILPPQVQFSCICGIQCIDVNKDGNLDLVMAGNNFEFKPQYSRLDANYGNVLLGDGKLGFEWQNYSDSGFFIRNEVKHIEVIKDKKGNQFIIAAINNDTPKLYRLNEK</sequence>
<dbReference type="PANTHER" id="PTHR16026:SF0">
    <property type="entry name" value="CARTILAGE ACIDIC PROTEIN 1"/>
    <property type="match status" value="1"/>
</dbReference>
<dbReference type="Pfam" id="PF07593">
    <property type="entry name" value="UnbV_ASPIC"/>
    <property type="match status" value="1"/>
</dbReference>
<gene>
    <name evidence="3" type="ORF">SAMN04488008_102254</name>
</gene>
<evidence type="ECO:0000313" key="4">
    <source>
        <dbReference type="Proteomes" id="UP000198990"/>
    </source>
</evidence>
<dbReference type="SUPFAM" id="SSF69318">
    <property type="entry name" value="Integrin alpha N-terminal domain"/>
    <property type="match status" value="3"/>
</dbReference>
<dbReference type="Pfam" id="PF13517">
    <property type="entry name" value="FG-GAP_3"/>
    <property type="match status" value="7"/>
</dbReference>
<evidence type="ECO:0000256" key="1">
    <source>
        <dbReference type="ARBA" id="ARBA00022729"/>
    </source>
</evidence>
<dbReference type="InterPro" id="IPR013517">
    <property type="entry name" value="FG-GAP"/>
</dbReference>
<proteinExistence type="predicted"/>
<dbReference type="STRING" id="228957.SAMN04488008_102254"/>
<dbReference type="Gene3D" id="2.130.10.130">
    <property type="entry name" value="Integrin alpha, N-terminal"/>
    <property type="match status" value="4"/>
</dbReference>
<protein>
    <submittedName>
        <fullName evidence="3">Repeat domain-containing protein</fullName>
    </submittedName>
</protein>
<keyword evidence="4" id="KW-1185">Reference proteome</keyword>
<organism evidence="3 4">
    <name type="scientific">Maribacter orientalis</name>
    <dbReference type="NCBI Taxonomy" id="228957"/>
    <lineage>
        <taxon>Bacteria</taxon>
        <taxon>Pseudomonadati</taxon>
        <taxon>Bacteroidota</taxon>
        <taxon>Flavobacteriia</taxon>
        <taxon>Flavobacteriales</taxon>
        <taxon>Flavobacteriaceae</taxon>
        <taxon>Maribacter</taxon>
    </lineage>
</organism>
<evidence type="ECO:0000313" key="3">
    <source>
        <dbReference type="EMBL" id="SEK83024.1"/>
    </source>
</evidence>
<dbReference type="InterPro" id="IPR028994">
    <property type="entry name" value="Integrin_alpha_N"/>
</dbReference>
<name>A0A1H7K8Z7_9FLAO</name>
<dbReference type="Proteomes" id="UP000198990">
    <property type="component" value="Unassembled WGS sequence"/>
</dbReference>
<dbReference type="InterPro" id="IPR011519">
    <property type="entry name" value="UnbV_ASPIC"/>
</dbReference>
<feature type="domain" description="ASPIC/UnbV" evidence="2">
    <location>
        <begin position="570"/>
        <end position="637"/>
    </location>
</feature>
<dbReference type="PANTHER" id="PTHR16026">
    <property type="entry name" value="CARTILAGE ACIDIC PROTEIN 1"/>
    <property type="match status" value="1"/>
</dbReference>
<evidence type="ECO:0000259" key="2">
    <source>
        <dbReference type="Pfam" id="PF07593"/>
    </source>
</evidence>
<reference evidence="4" key="1">
    <citation type="submission" date="2016-10" db="EMBL/GenBank/DDBJ databases">
        <authorList>
            <person name="Varghese N."/>
            <person name="Submissions S."/>
        </authorList>
    </citation>
    <scope>NUCLEOTIDE SEQUENCE [LARGE SCALE GENOMIC DNA]</scope>
    <source>
        <strain evidence="4">DSM 16471</strain>
    </source>
</reference>
<keyword evidence="1" id="KW-0732">Signal</keyword>
<dbReference type="EMBL" id="FNZN01000002">
    <property type="protein sequence ID" value="SEK83024.1"/>
    <property type="molecule type" value="Genomic_DNA"/>
</dbReference>